<accession>A0ABQ9HK90</accession>
<dbReference type="EMBL" id="JARBHB010000004">
    <property type="protein sequence ID" value="KAJ8884742.1"/>
    <property type="molecule type" value="Genomic_DNA"/>
</dbReference>
<comment type="caution">
    <text evidence="2">The sequence shown here is derived from an EMBL/GenBank/DDBJ whole genome shotgun (WGS) entry which is preliminary data.</text>
</comment>
<name>A0ABQ9HK90_9NEOP</name>
<evidence type="ECO:0000313" key="3">
    <source>
        <dbReference type="Proteomes" id="UP001159363"/>
    </source>
</evidence>
<feature type="compositionally biased region" description="Basic and acidic residues" evidence="1">
    <location>
        <begin position="1"/>
        <end position="14"/>
    </location>
</feature>
<feature type="region of interest" description="Disordered" evidence="1">
    <location>
        <begin position="1"/>
        <end position="31"/>
    </location>
</feature>
<keyword evidence="3" id="KW-1185">Reference proteome</keyword>
<proteinExistence type="predicted"/>
<sequence length="162" mass="17911">MKGRGKREIYEKTRGPSTSYGTAPTYKNPGVTRPGIEPGLPWGLVQGLRPVADRTLRAAQSWPGRGRSNVMRYPSLAIGGTLRHWRDVARGGDAAARRISSHSDAHVEWERSRRRRRVCLIGLPAELDSQPTPSHDPCLSQSTACYLAIRKAAINEEESLRG</sequence>
<reference evidence="2 3" key="1">
    <citation type="submission" date="2023-02" db="EMBL/GenBank/DDBJ databases">
        <title>LHISI_Scaffold_Assembly.</title>
        <authorList>
            <person name="Stuart O.P."/>
            <person name="Cleave R."/>
            <person name="Magrath M.J.L."/>
            <person name="Mikheyev A.S."/>
        </authorList>
    </citation>
    <scope>NUCLEOTIDE SEQUENCE [LARGE SCALE GENOMIC DNA]</scope>
    <source>
        <strain evidence="2">Daus_M_001</strain>
        <tissue evidence="2">Leg muscle</tissue>
    </source>
</reference>
<evidence type="ECO:0000313" key="2">
    <source>
        <dbReference type="EMBL" id="KAJ8884742.1"/>
    </source>
</evidence>
<organism evidence="2 3">
    <name type="scientific">Dryococelus australis</name>
    <dbReference type="NCBI Taxonomy" id="614101"/>
    <lineage>
        <taxon>Eukaryota</taxon>
        <taxon>Metazoa</taxon>
        <taxon>Ecdysozoa</taxon>
        <taxon>Arthropoda</taxon>
        <taxon>Hexapoda</taxon>
        <taxon>Insecta</taxon>
        <taxon>Pterygota</taxon>
        <taxon>Neoptera</taxon>
        <taxon>Polyneoptera</taxon>
        <taxon>Phasmatodea</taxon>
        <taxon>Verophasmatodea</taxon>
        <taxon>Anareolatae</taxon>
        <taxon>Phasmatidae</taxon>
        <taxon>Eurycanthinae</taxon>
        <taxon>Dryococelus</taxon>
    </lineage>
</organism>
<evidence type="ECO:0000256" key="1">
    <source>
        <dbReference type="SAM" id="MobiDB-lite"/>
    </source>
</evidence>
<protein>
    <submittedName>
        <fullName evidence="2">Uncharacterized protein</fullName>
    </submittedName>
</protein>
<gene>
    <name evidence="2" type="ORF">PR048_010938</name>
</gene>
<dbReference type="Proteomes" id="UP001159363">
    <property type="component" value="Chromosome X"/>
</dbReference>